<protein>
    <submittedName>
        <fullName evidence="2">Uncharacterized protein 1972</fullName>
    </submittedName>
</protein>
<gene>
    <name evidence="2" type="primary">1972</name>
</gene>
<feature type="compositionally biased region" description="Basic residues" evidence="1">
    <location>
        <begin position="40"/>
        <end position="57"/>
    </location>
</feature>
<reference evidence="2" key="1">
    <citation type="journal article" date="2000" name="Microbiology">
        <title>Characterization of IS900 loci in Mycobacterium avium subsp. paratuberculosis and development of multiplex PCR typing.</title>
        <authorList>
            <person name="Bull T.J."/>
            <person name="Hermon-Taylor J."/>
            <person name="Pavlik I."/>
            <person name="El-Zaatari F."/>
            <person name="Tizard M."/>
        </authorList>
    </citation>
    <scope>NUCLEOTIDE SEQUENCE</scope>
</reference>
<dbReference type="EMBL" id="AJ251435">
    <property type="protein sequence ID" value="CAB96437.1"/>
    <property type="molecule type" value="Genomic_DNA"/>
</dbReference>
<feature type="region of interest" description="Disordered" evidence="1">
    <location>
        <begin position="1"/>
        <end position="65"/>
    </location>
</feature>
<proteinExistence type="predicted"/>
<sequence>MADESDTPAAEEKSDAATQLDTDEGDDQDQGRVARWRELARRRRCRGRRRVGGRRGHGGGVGRVEAAGWATAPTSSTTPKARRNLFVATASQGAVNLTTINYTQSTATCSGSRFGHRRVPRRVRAAVQTVRGVSRRPNRIRRHRDRCGMESQRGDSAQVLVAVAVKSHTAGGDEPPREWRMRIEVRSVGDDAKVSNVVFVP</sequence>
<evidence type="ECO:0000313" key="2">
    <source>
        <dbReference type="EMBL" id="CAB96437.1"/>
    </source>
</evidence>
<organism evidence="2">
    <name type="scientific">Mycobacterium paratuberculosis</name>
    <dbReference type="NCBI Taxonomy" id="1770"/>
    <lineage>
        <taxon>Bacteria</taxon>
        <taxon>Bacillati</taxon>
        <taxon>Actinomycetota</taxon>
        <taxon>Actinomycetes</taxon>
        <taxon>Mycobacteriales</taxon>
        <taxon>Mycobacteriaceae</taxon>
        <taxon>Mycobacterium</taxon>
        <taxon>Mycobacterium avium complex (MAC)</taxon>
    </lineage>
</organism>
<accession>Q9K523</accession>
<name>Q9K523_MYCPC</name>
<dbReference type="AlphaFoldDB" id="Q9K523"/>
<feature type="compositionally biased region" description="Basic and acidic residues" evidence="1">
    <location>
        <begin position="29"/>
        <end position="39"/>
    </location>
</feature>
<evidence type="ECO:0000256" key="1">
    <source>
        <dbReference type="SAM" id="MobiDB-lite"/>
    </source>
</evidence>